<comment type="caution">
    <text evidence="1">The sequence shown here is derived from an EMBL/GenBank/DDBJ whole genome shotgun (WGS) entry which is preliminary data.</text>
</comment>
<proteinExistence type="predicted"/>
<gene>
    <name evidence="1" type="ORF">BLNAU_18565</name>
</gene>
<protein>
    <submittedName>
        <fullName evidence="1">Uncharacterized protein</fullName>
    </submittedName>
</protein>
<evidence type="ECO:0000313" key="2">
    <source>
        <dbReference type="Proteomes" id="UP001281761"/>
    </source>
</evidence>
<sequence>MEMPIPVNTSHLETNRSAFLHWDGLPIDSISERSSIYCSLVQMVKNEEALDPSLEDKAVSFFNLVKPDTANDVDSFVSGIVPSSLPESSRDFVGSIVELISGHSKPVLNTAMAFVGRIVFRSSDNTILKLVKDGLIQKLISCLDLFSLSFIDAEYIHTSLLSIIYESLWISTERKETLKLNDANEQLNIRETVHNQVLLPSEAYIRHLCSNSYSFRNRDQSFQYMILLPRLLDVSPYHPATMEFVQNLHVCVTLTSAMAFFDFNVAICGSLLVLTTTQLTRRNASGQVLERHHILFRSLKMEGIEDIIEQWLKNDIGGDNGQEIATTDIKWNNMLGMNVKKLE</sequence>
<evidence type="ECO:0000313" key="1">
    <source>
        <dbReference type="EMBL" id="KAK2946523.1"/>
    </source>
</evidence>
<dbReference type="Proteomes" id="UP001281761">
    <property type="component" value="Unassembled WGS sequence"/>
</dbReference>
<keyword evidence="2" id="KW-1185">Reference proteome</keyword>
<accession>A0ABQ9X403</accession>
<reference evidence="1 2" key="1">
    <citation type="journal article" date="2022" name="bioRxiv">
        <title>Genomics of Preaxostyla Flagellates Illuminates Evolutionary Transitions and the Path Towards Mitochondrial Loss.</title>
        <authorList>
            <person name="Novak L.V.F."/>
            <person name="Treitli S.C."/>
            <person name="Pyrih J."/>
            <person name="Halakuc P."/>
            <person name="Pipaliya S.V."/>
            <person name="Vacek V."/>
            <person name="Brzon O."/>
            <person name="Soukal P."/>
            <person name="Eme L."/>
            <person name="Dacks J.B."/>
            <person name="Karnkowska A."/>
            <person name="Elias M."/>
            <person name="Hampl V."/>
        </authorList>
    </citation>
    <scope>NUCLEOTIDE SEQUENCE [LARGE SCALE GENOMIC DNA]</scope>
    <source>
        <strain evidence="1">NAU3</strain>
        <tissue evidence="1">Gut</tissue>
    </source>
</reference>
<name>A0ABQ9X403_9EUKA</name>
<dbReference type="EMBL" id="JARBJD010000226">
    <property type="protein sequence ID" value="KAK2946523.1"/>
    <property type="molecule type" value="Genomic_DNA"/>
</dbReference>
<organism evidence="1 2">
    <name type="scientific">Blattamonas nauphoetae</name>
    <dbReference type="NCBI Taxonomy" id="2049346"/>
    <lineage>
        <taxon>Eukaryota</taxon>
        <taxon>Metamonada</taxon>
        <taxon>Preaxostyla</taxon>
        <taxon>Oxymonadida</taxon>
        <taxon>Blattamonas</taxon>
    </lineage>
</organism>